<dbReference type="AlphaFoldDB" id="A0A919P3F2"/>
<sequence>MRAEMIDPRDATEEVDRPTYRAIFYACATAEEWRLSDAGSVLEALAWVQQHARGRGHGLWAEYPASHGGVGLALLAGQDPFLRSGDVEAPVAGS</sequence>
<proteinExistence type="predicted"/>
<reference evidence="1" key="1">
    <citation type="submission" date="2021-01" db="EMBL/GenBank/DDBJ databases">
        <title>Whole genome shotgun sequence of Cellulomonas chitinilytica NBRC 110799.</title>
        <authorList>
            <person name="Komaki H."/>
            <person name="Tamura T."/>
        </authorList>
    </citation>
    <scope>NUCLEOTIDE SEQUENCE</scope>
    <source>
        <strain evidence="1">NBRC 110799</strain>
    </source>
</reference>
<dbReference type="Proteomes" id="UP000632740">
    <property type="component" value="Unassembled WGS sequence"/>
</dbReference>
<gene>
    <name evidence="1" type="ORF">Cch01nite_34300</name>
</gene>
<evidence type="ECO:0000313" key="1">
    <source>
        <dbReference type="EMBL" id="GIG22706.1"/>
    </source>
</evidence>
<dbReference type="RefSeq" id="WP_203757718.1">
    <property type="nucleotide sequence ID" value="NZ_BONK01000013.1"/>
</dbReference>
<keyword evidence="2" id="KW-1185">Reference proteome</keyword>
<organism evidence="1 2">
    <name type="scientific">Cellulomonas chitinilytica</name>
    <dbReference type="NCBI Taxonomy" id="398759"/>
    <lineage>
        <taxon>Bacteria</taxon>
        <taxon>Bacillati</taxon>
        <taxon>Actinomycetota</taxon>
        <taxon>Actinomycetes</taxon>
        <taxon>Micrococcales</taxon>
        <taxon>Cellulomonadaceae</taxon>
        <taxon>Cellulomonas</taxon>
    </lineage>
</organism>
<protein>
    <submittedName>
        <fullName evidence="1">Uncharacterized protein</fullName>
    </submittedName>
</protein>
<comment type="caution">
    <text evidence="1">The sequence shown here is derived from an EMBL/GenBank/DDBJ whole genome shotgun (WGS) entry which is preliminary data.</text>
</comment>
<name>A0A919P3F2_9CELL</name>
<evidence type="ECO:0000313" key="2">
    <source>
        <dbReference type="Proteomes" id="UP000632740"/>
    </source>
</evidence>
<accession>A0A919P3F2</accession>
<dbReference type="EMBL" id="BONK01000013">
    <property type="protein sequence ID" value="GIG22706.1"/>
    <property type="molecule type" value="Genomic_DNA"/>
</dbReference>